<dbReference type="EMBL" id="SNXC01000010">
    <property type="protein sequence ID" value="TDO99093.1"/>
    <property type="molecule type" value="Genomic_DNA"/>
</dbReference>
<dbReference type="InterPro" id="IPR006015">
    <property type="entry name" value="Universal_stress_UspA"/>
</dbReference>
<dbReference type="Gene3D" id="3.40.50.12370">
    <property type="match status" value="1"/>
</dbReference>
<dbReference type="PANTHER" id="PTHR46268">
    <property type="entry name" value="STRESS RESPONSE PROTEIN NHAX"/>
    <property type="match status" value="1"/>
</dbReference>
<dbReference type="Pfam" id="PF00582">
    <property type="entry name" value="Usp"/>
    <property type="match status" value="2"/>
</dbReference>
<dbReference type="PANTHER" id="PTHR46268:SF15">
    <property type="entry name" value="UNIVERSAL STRESS PROTEIN HP_0031"/>
    <property type="match status" value="1"/>
</dbReference>
<dbReference type="PRINTS" id="PR01438">
    <property type="entry name" value="UNVRSLSTRESS"/>
</dbReference>
<dbReference type="InterPro" id="IPR006016">
    <property type="entry name" value="UspA"/>
</dbReference>
<organism evidence="3 4">
    <name type="scientific">Marinomonas balearica</name>
    <dbReference type="NCBI Taxonomy" id="491947"/>
    <lineage>
        <taxon>Bacteria</taxon>
        <taxon>Pseudomonadati</taxon>
        <taxon>Pseudomonadota</taxon>
        <taxon>Gammaproteobacteria</taxon>
        <taxon>Oceanospirillales</taxon>
        <taxon>Oceanospirillaceae</taxon>
        <taxon>Marinomonas</taxon>
    </lineage>
</organism>
<dbReference type="CDD" id="cd00293">
    <property type="entry name" value="USP-like"/>
    <property type="match status" value="1"/>
</dbReference>
<evidence type="ECO:0000313" key="3">
    <source>
        <dbReference type="EMBL" id="TDO99093.1"/>
    </source>
</evidence>
<comment type="caution">
    <text evidence="3">The sequence shown here is derived from an EMBL/GenBank/DDBJ whole genome shotgun (WGS) entry which is preliminary data.</text>
</comment>
<dbReference type="SUPFAM" id="SSF52402">
    <property type="entry name" value="Adenine nucleotide alpha hydrolases-like"/>
    <property type="match status" value="2"/>
</dbReference>
<dbReference type="RefSeq" id="WP_133503296.1">
    <property type="nucleotide sequence ID" value="NZ_SNXC01000010.1"/>
</dbReference>
<name>A0A4R6MC45_9GAMM</name>
<dbReference type="AlphaFoldDB" id="A0A4R6MC45"/>
<accession>A0A4R6MC45</accession>
<evidence type="ECO:0000313" key="4">
    <source>
        <dbReference type="Proteomes" id="UP000294656"/>
    </source>
</evidence>
<comment type="similarity">
    <text evidence="1">Belongs to the universal stress protein A family.</text>
</comment>
<sequence length="284" mass="31193">MIKVFAGIDESDITADVISASAWASMNLDAPLTLLHTIEKRESKSKSDLSGAIGFSSREHLLSELTELDEKRSKLASESGKILLQAAKKQAEQTTSYPIETLQRHGDIVDSFLELESTIRLVVIGRGGKSSNANNHTIGSHLETAARRLHSPILVTTPSFSSPSNFMIAYDGREAADNAIKKIVKSPLLKGLKCHLVMVASRANEDTRHKIDSAKNLLTSEGFEVEATLLNGDIYPTLMEYKKENNIELLVMGAYAHSKVRQFFVGSNTNKMIAESEIPLLILR</sequence>
<dbReference type="Proteomes" id="UP000294656">
    <property type="component" value="Unassembled WGS sequence"/>
</dbReference>
<reference evidence="3 4" key="1">
    <citation type="submission" date="2019-03" db="EMBL/GenBank/DDBJ databases">
        <title>Genomic Encyclopedia of Type Strains, Phase III (KMG-III): the genomes of soil and plant-associated and newly described type strains.</title>
        <authorList>
            <person name="Whitman W."/>
        </authorList>
    </citation>
    <scope>NUCLEOTIDE SEQUENCE [LARGE SCALE GENOMIC DNA]</scope>
    <source>
        <strain evidence="3 4">CECT 7378</strain>
    </source>
</reference>
<evidence type="ECO:0000259" key="2">
    <source>
        <dbReference type="Pfam" id="PF00582"/>
    </source>
</evidence>
<feature type="domain" description="UspA" evidence="2">
    <location>
        <begin position="212"/>
        <end position="284"/>
    </location>
</feature>
<feature type="domain" description="UspA" evidence="2">
    <location>
        <begin position="3"/>
        <end position="156"/>
    </location>
</feature>
<dbReference type="OrthoDB" id="9804721at2"/>
<protein>
    <submittedName>
        <fullName evidence="3">Universal stress protein family protein</fullName>
    </submittedName>
</protein>
<proteinExistence type="inferred from homology"/>
<evidence type="ECO:0000256" key="1">
    <source>
        <dbReference type="ARBA" id="ARBA00008791"/>
    </source>
</evidence>
<gene>
    <name evidence="3" type="ORF">DFP79_1519</name>
</gene>
<keyword evidence="4" id="KW-1185">Reference proteome</keyword>